<protein>
    <recommendedName>
        <fullName evidence="5">Terminase</fullName>
    </recommendedName>
</protein>
<dbReference type="AlphaFoldDB" id="A0A367QYH5"/>
<dbReference type="PANTHER" id="PTHR41328:SF2">
    <property type="entry name" value="TERMINASE SMALL SUBUNIT"/>
    <property type="match status" value="1"/>
</dbReference>
<evidence type="ECO:0000313" key="3">
    <source>
        <dbReference type="EMBL" id="RCJ29195.1"/>
    </source>
</evidence>
<dbReference type="InterPro" id="IPR038713">
    <property type="entry name" value="Terminase_Gp1_N_sf"/>
</dbReference>
<accession>A0A367QYH5</accession>
<evidence type="ECO:0000256" key="1">
    <source>
        <dbReference type="ARBA" id="ARBA00022612"/>
    </source>
</evidence>
<evidence type="ECO:0000313" key="4">
    <source>
        <dbReference type="Proteomes" id="UP000252085"/>
    </source>
</evidence>
<dbReference type="Pfam" id="PF03592">
    <property type="entry name" value="Terminase_2"/>
    <property type="match status" value="1"/>
</dbReference>
<dbReference type="PANTHER" id="PTHR41328">
    <property type="entry name" value="TERMINASE SMALL SUBUNIT-RELATED"/>
    <property type="match status" value="1"/>
</dbReference>
<evidence type="ECO:0008006" key="5">
    <source>
        <dbReference type="Google" id="ProtNLM"/>
    </source>
</evidence>
<sequence>MPGDKKTNPQELTDLQLRFCHEYVKDLNKTRAYIRAGYNVKNDNSAAASACALLRNTKIQAYLGEIAGLSEVKIIAEVAAIALSRITDILEYDGDNIKIKKSEEWGDRAKASVKSITVSKTLSKDGVTTTTTVTMHDKLSALEKLMKRLRLYPKDIPVLDAVQLLLAEGVATPEQARVIGEGIGRMEEELRTIGKPD</sequence>
<evidence type="ECO:0000256" key="2">
    <source>
        <dbReference type="ARBA" id="ARBA00023219"/>
    </source>
</evidence>
<dbReference type="EMBL" id="LXQE01000200">
    <property type="protein sequence ID" value="RCJ29195.1"/>
    <property type="molecule type" value="Genomic_DNA"/>
</dbReference>
<dbReference type="Gene3D" id="1.10.10.1400">
    <property type="entry name" value="Terminase, small subunit, N-terminal DNA-binding domain, HTH motif"/>
    <property type="match status" value="1"/>
</dbReference>
<keyword evidence="1" id="KW-1188">Viral release from host cell</keyword>
<gene>
    <name evidence="3" type="ORF">A6769_35970</name>
</gene>
<comment type="caution">
    <text evidence="3">The sequence shown here is derived from an EMBL/GenBank/DDBJ whole genome shotgun (WGS) entry which is preliminary data.</text>
</comment>
<name>A0A367QYH5_NOSPU</name>
<dbReference type="GO" id="GO:0051276">
    <property type="term" value="P:chromosome organization"/>
    <property type="evidence" value="ECO:0007669"/>
    <property type="project" value="InterPro"/>
</dbReference>
<dbReference type="Proteomes" id="UP000252085">
    <property type="component" value="Unassembled WGS sequence"/>
</dbReference>
<dbReference type="InterPro" id="IPR052404">
    <property type="entry name" value="SPP1-like_terminase"/>
</dbReference>
<proteinExistence type="predicted"/>
<dbReference type="InterPro" id="IPR005335">
    <property type="entry name" value="Terminase_ssu"/>
</dbReference>
<keyword evidence="2" id="KW-0231">Viral genome packaging</keyword>
<organism evidence="3 4">
    <name type="scientific">Nostoc punctiforme NIES-2108</name>
    <dbReference type="NCBI Taxonomy" id="1356359"/>
    <lineage>
        <taxon>Bacteria</taxon>
        <taxon>Bacillati</taxon>
        <taxon>Cyanobacteriota</taxon>
        <taxon>Cyanophyceae</taxon>
        <taxon>Nostocales</taxon>
        <taxon>Nostocaceae</taxon>
        <taxon>Nostoc</taxon>
    </lineage>
</organism>
<reference evidence="3 4" key="1">
    <citation type="submission" date="2016-04" db="EMBL/GenBank/DDBJ databases">
        <authorList>
            <person name="Evans L.H."/>
            <person name="Alamgir A."/>
            <person name="Owens N."/>
            <person name="Weber N.D."/>
            <person name="Virtaneva K."/>
            <person name="Barbian K."/>
            <person name="Babar A."/>
            <person name="Rosenke K."/>
        </authorList>
    </citation>
    <scope>NUCLEOTIDE SEQUENCE [LARGE SCALE GENOMIC DNA]</scope>
    <source>
        <strain evidence="3">NIES-2108</strain>
    </source>
</reference>